<gene>
    <name evidence="1" type="ORF">MARA_44630</name>
</gene>
<dbReference type="Proteomes" id="UP000467428">
    <property type="component" value="Chromosome"/>
</dbReference>
<dbReference type="AlphaFoldDB" id="A0A7I7S4R6"/>
<proteinExistence type="predicted"/>
<dbReference type="EMBL" id="AP022593">
    <property type="protein sequence ID" value="BBY50995.1"/>
    <property type="molecule type" value="Genomic_DNA"/>
</dbReference>
<accession>A0A7I7S4R6</accession>
<dbReference type="KEGG" id="marz:MARA_44630"/>
<evidence type="ECO:0000313" key="2">
    <source>
        <dbReference type="Proteomes" id="UP000467428"/>
    </source>
</evidence>
<protein>
    <submittedName>
        <fullName evidence="1">Uncharacterized protein</fullName>
    </submittedName>
</protein>
<evidence type="ECO:0000313" key="1">
    <source>
        <dbReference type="EMBL" id="BBY50995.1"/>
    </source>
</evidence>
<organism evidence="1 2">
    <name type="scientific">Mycolicibacterium arabiense</name>
    <dbReference type="NCBI Taxonomy" id="1286181"/>
    <lineage>
        <taxon>Bacteria</taxon>
        <taxon>Bacillati</taxon>
        <taxon>Actinomycetota</taxon>
        <taxon>Actinomycetes</taxon>
        <taxon>Mycobacteriales</taxon>
        <taxon>Mycobacteriaceae</taxon>
        <taxon>Mycolicibacterium</taxon>
    </lineage>
</organism>
<geneLocation type="plasmid" evidence="2">
    <name>pjcm18538 dna</name>
</geneLocation>
<reference evidence="1 2" key="1">
    <citation type="journal article" date="2019" name="Emerg. Microbes Infect.">
        <title>Comprehensive subspecies identification of 175 nontuberculous mycobacteria species based on 7547 genomic profiles.</title>
        <authorList>
            <person name="Matsumoto Y."/>
            <person name="Kinjo T."/>
            <person name="Motooka D."/>
            <person name="Nabeya D."/>
            <person name="Jung N."/>
            <person name="Uechi K."/>
            <person name="Horii T."/>
            <person name="Iida T."/>
            <person name="Fujita J."/>
            <person name="Nakamura S."/>
        </authorList>
    </citation>
    <scope>NUCLEOTIDE SEQUENCE [LARGE SCALE GENOMIC DNA]</scope>
    <source>
        <strain evidence="1 2">JCM 18538</strain>
    </source>
</reference>
<name>A0A7I7S4R6_9MYCO</name>
<sequence>MRGVVVRGDVEGDDSRVLVLAPGSVVIATVPGTVWLQPPTTPATSTAAAAT</sequence>
<keyword evidence="2" id="KW-1185">Reference proteome</keyword>